<dbReference type="SUPFAM" id="SSF53300">
    <property type="entry name" value="vWA-like"/>
    <property type="match status" value="1"/>
</dbReference>
<dbReference type="PATRIC" id="fig|1324352.5.peg.2649"/>
<organism evidence="5 7">
    <name type="scientific">Chryseobacterium gallinarum</name>
    <dbReference type="NCBI Taxonomy" id="1324352"/>
    <lineage>
        <taxon>Bacteria</taxon>
        <taxon>Pseudomonadati</taxon>
        <taxon>Bacteroidota</taxon>
        <taxon>Flavobacteriia</taxon>
        <taxon>Flavobacteriales</taxon>
        <taxon>Weeksellaceae</taxon>
        <taxon>Chryseobacterium group</taxon>
        <taxon>Chryseobacterium</taxon>
    </lineage>
</organism>
<feature type="domain" description="Type VI secretion system TssR-like N-terminal barrel" evidence="1">
    <location>
        <begin position="28"/>
        <end position="127"/>
    </location>
</feature>
<reference evidence="5 7" key="1">
    <citation type="submission" date="2014-11" db="EMBL/GenBank/DDBJ databases">
        <authorList>
            <person name="Park G.-S."/>
            <person name="Hong S.-J."/>
            <person name="Jung B.K."/>
            <person name="Khan A.R."/>
            <person name="Kwak Y."/>
            <person name="Shin J.-H."/>
        </authorList>
    </citation>
    <scope>NUCLEOTIDE SEQUENCE [LARGE SCALE GENOMIC DNA]</scope>
    <source>
        <strain evidence="5 7">DSM 27622</strain>
    </source>
</reference>
<accession>A0A0G3M5R3</accession>
<dbReference type="EMBL" id="CP009928">
    <property type="protein sequence ID" value="AKK73363.1"/>
    <property type="molecule type" value="Genomic_DNA"/>
</dbReference>
<feature type="domain" description="Type VI secretion system TssR-like C-terminal" evidence="3">
    <location>
        <begin position="646"/>
        <end position="784"/>
    </location>
</feature>
<dbReference type="EMBL" id="CP050995">
    <property type="protein sequence ID" value="QIY90837.1"/>
    <property type="molecule type" value="Genomic_DNA"/>
</dbReference>
<dbReference type="InterPro" id="IPR040530">
    <property type="entry name" value="T6SS_TssR-like_N"/>
</dbReference>
<dbReference type="PROSITE" id="PS51257">
    <property type="entry name" value="PROKAR_LIPOPROTEIN"/>
    <property type="match status" value="1"/>
</dbReference>
<dbReference type="STRING" id="1324352.OK18_12735"/>
<evidence type="ECO:0000259" key="3">
    <source>
        <dbReference type="Pfam" id="PF20781"/>
    </source>
</evidence>
<gene>
    <name evidence="6" type="ORF">FOB44_09285</name>
    <name evidence="5" type="ORF">OK18_12735</name>
</gene>
<keyword evidence="8" id="KW-1185">Reference proteome</keyword>
<evidence type="ECO:0000313" key="8">
    <source>
        <dbReference type="Proteomes" id="UP000501570"/>
    </source>
</evidence>
<evidence type="ECO:0000259" key="2">
    <source>
        <dbReference type="Pfam" id="PF20780"/>
    </source>
</evidence>
<dbReference type="Pfam" id="PF20781">
    <property type="entry name" value="TssR_C"/>
    <property type="match status" value="1"/>
</dbReference>
<dbReference type="RefSeq" id="WP_050022498.1">
    <property type="nucleotide sequence ID" value="NZ_CP009928.1"/>
</dbReference>
<evidence type="ECO:0000313" key="6">
    <source>
        <dbReference type="EMBL" id="QIY90837.1"/>
    </source>
</evidence>
<dbReference type="Proteomes" id="UP000501570">
    <property type="component" value="Chromosome"/>
</dbReference>
<dbReference type="InterPro" id="IPR049360">
    <property type="entry name" value="T6SS_TssR-like_VWA"/>
</dbReference>
<dbReference type="InterPro" id="IPR049358">
    <property type="entry name" value="T6SS_TssR-like_C"/>
</dbReference>
<dbReference type="Pfam" id="PF17643">
    <property type="entry name" value="TssR"/>
    <property type="match status" value="1"/>
</dbReference>
<dbReference type="Proteomes" id="UP000035213">
    <property type="component" value="Chromosome"/>
</dbReference>
<evidence type="ECO:0000259" key="1">
    <source>
        <dbReference type="Pfam" id="PF17643"/>
    </source>
</evidence>
<dbReference type="InterPro" id="IPR049359">
    <property type="entry name" value="T6SS_TssR-like_dom_2"/>
</dbReference>
<dbReference type="KEGG" id="cgn:OK18_12735"/>
<dbReference type="Pfam" id="PF20782">
    <property type="entry name" value="TssR_VWA"/>
    <property type="match status" value="1"/>
</dbReference>
<name>A0A0G3M5R3_CHRGL</name>
<reference evidence="6 8" key="2">
    <citation type="submission" date="2019-09" db="EMBL/GenBank/DDBJ databases">
        <title>FDA dAtabase for Regulatory Grade micrObial Sequences (FDA-ARGOS): Supporting development and validation of Infectious Disease Dx tests.</title>
        <authorList>
            <person name="Sciortino C."/>
            <person name="Tallon L."/>
            <person name="Sadzewicz L."/>
            <person name="Vavikolanu K."/>
            <person name="Mehta A."/>
            <person name="Aluvathingal J."/>
            <person name="Nadendla S."/>
            <person name="Nandy P."/>
            <person name="Geyer C."/>
            <person name="Yan Y."/>
            <person name="Sichtig H."/>
        </authorList>
    </citation>
    <scope>NUCLEOTIDE SEQUENCE [LARGE SCALE GENOMIC DNA]</scope>
    <source>
        <strain evidence="6 8">FDAARGOS_636</strain>
    </source>
</reference>
<proteinExistence type="predicted"/>
<dbReference type="InterPro" id="IPR036465">
    <property type="entry name" value="vWFA_dom_sf"/>
</dbReference>
<feature type="domain" description="Type VI secretion system TssR-like VWA" evidence="4">
    <location>
        <begin position="294"/>
        <end position="588"/>
    </location>
</feature>
<evidence type="ECO:0000313" key="7">
    <source>
        <dbReference type="Proteomes" id="UP000035213"/>
    </source>
</evidence>
<dbReference type="OrthoDB" id="908406at2"/>
<evidence type="ECO:0000259" key="4">
    <source>
        <dbReference type="Pfam" id="PF20782"/>
    </source>
</evidence>
<dbReference type="Gene3D" id="3.40.50.410">
    <property type="entry name" value="von Willebrand factor, type A domain"/>
    <property type="match status" value="1"/>
</dbReference>
<feature type="domain" description="Type VI secretion system TssR-like second" evidence="2">
    <location>
        <begin position="148"/>
        <end position="226"/>
    </location>
</feature>
<sequence length="801" mass="89832">MKNKFPLAAYYIGLSVLLTGCQVKLPSKKTPEPSVYGKIDNSPVVNGFPKKSTPWIVISDRSRNTAYLDKNDEKSYKEVKFLEPLMVLKHRDGMVKVAEYVPDALMKKVSSKSVKTYGWIPESDLLLWNNSLKSEKTGYPVRVAVVPSNSEVIKSAERYYKNDSIMVFNSPSLIETANVKIPNGQIVYVYKQAENNKRLLVGKKPSVDIDSIGKSLYGWVSSNVISTWGERSAIKLKNTTGINDTALGIHEGAPGGSASDADNKTAILLTDVNKRKPLENIYPVNLTLEEAPAADTKTKYFTNILDYSKNFVSNVLGEPIYFDRYREITERDKNINIVFVLDVSAANAPYAPIVKSLLQDLQLRFEKPSYFNTVKYGAVLYKNNPCGNNTSVSTLSTNYSKITEFIDQKTNEMNCSSNSGYQPVGEALTAAGNLLSNVPDETNIVVTVGTSASQSGNMYSVISSLTQAQARLIMFQTSARSSDNYNDFVLMAENVVTNTAKNIAELKKQKIINQNDVLTKNNFSLVEGDEGFFSLDYPKQSMSQGFVIFPKKGDITTPGFLKKSVDSLIAQVTLDNETVDKSLNEYFHSSVGAGRTDVDLKYKYLYPGLTNPVSAGIAAQLINYGNPFLVKGYIPKNLKEYTPAIEKGILISEGEYDNLKAFYSEVYRNTQAERADFNQSKAIKEYVKLLKKYNPTIKFLDKGALYELPMFYSIGISTGFDLSEEELMNKYKLKGWKKSKVVPRETVRNYFLHYKELADRMLAHRNNPAVKIQQNGQTFYWLNEYFTPTRIPTEAPEYTKH</sequence>
<dbReference type="Pfam" id="PF20780">
    <property type="entry name" value="TssR_M"/>
    <property type="match status" value="1"/>
</dbReference>
<dbReference type="AlphaFoldDB" id="A0A0G3M5R3"/>
<protein>
    <submittedName>
        <fullName evidence="6">VWA domain-containing protein</fullName>
    </submittedName>
</protein>
<evidence type="ECO:0000313" key="5">
    <source>
        <dbReference type="EMBL" id="AKK73363.1"/>
    </source>
</evidence>